<name>A0ABR0JQ23_9EURO</name>
<dbReference type="InterPro" id="IPR005829">
    <property type="entry name" value="Sugar_transporter_CS"/>
</dbReference>
<evidence type="ECO:0000256" key="1">
    <source>
        <dbReference type="ARBA" id="ARBA00004141"/>
    </source>
</evidence>
<dbReference type="InterPro" id="IPR036259">
    <property type="entry name" value="MFS_trans_sf"/>
</dbReference>
<feature type="transmembrane region" description="Helical" evidence="8">
    <location>
        <begin position="441"/>
        <end position="460"/>
    </location>
</feature>
<dbReference type="Pfam" id="PF00083">
    <property type="entry name" value="Sugar_tr"/>
    <property type="match status" value="1"/>
</dbReference>
<proteinExistence type="inferred from homology"/>
<feature type="transmembrane region" description="Helical" evidence="8">
    <location>
        <begin position="310"/>
        <end position="330"/>
    </location>
</feature>
<dbReference type="InterPro" id="IPR005828">
    <property type="entry name" value="MFS_sugar_transport-like"/>
</dbReference>
<evidence type="ECO:0000259" key="9">
    <source>
        <dbReference type="PROSITE" id="PS50850"/>
    </source>
</evidence>
<keyword evidence="4 8" id="KW-0812">Transmembrane</keyword>
<keyword evidence="5 8" id="KW-1133">Transmembrane helix</keyword>
<feature type="domain" description="Major facilitator superfamily (MFS) profile" evidence="9">
    <location>
        <begin position="26"/>
        <end position="464"/>
    </location>
</feature>
<keyword evidence="11" id="KW-1185">Reference proteome</keyword>
<organism evidence="10 11">
    <name type="scientific">Exophiala sideris</name>
    <dbReference type="NCBI Taxonomy" id="1016849"/>
    <lineage>
        <taxon>Eukaryota</taxon>
        <taxon>Fungi</taxon>
        <taxon>Dikarya</taxon>
        <taxon>Ascomycota</taxon>
        <taxon>Pezizomycotina</taxon>
        <taxon>Eurotiomycetes</taxon>
        <taxon>Chaetothyriomycetidae</taxon>
        <taxon>Chaetothyriales</taxon>
        <taxon>Herpotrichiellaceae</taxon>
        <taxon>Exophiala</taxon>
    </lineage>
</organism>
<feature type="transmembrane region" description="Helical" evidence="8">
    <location>
        <begin position="411"/>
        <end position="429"/>
    </location>
</feature>
<evidence type="ECO:0000256" key="5">
    <source>
        <dbReference type="ARBA" id="ARBA00022989"/>
    </source>
</evidence>
<dbReference type="NCBIfam" id="TIGR00879">
    <property type="entry name" value="SP"/>
    <property type="match status" value="1"/>
</dbReference>
<dbReference type="PANTHER" id="PTHR48022:SF11">
    <property type="entry name" value="MONOSACCHARIDE TRANSPORTER (HXT8), PUTATIVE (AFU_ORTHOLOGUE AFUA_2G08120)-RELATED"/>
    <property type="match status" value="1"/>
</dbReference>
<dbReference type="Gene3D" id="1.20.1250.20">
    <property type="entry name" value="MFS general substrate transporter like domains"/>
    <property type="match status" value="1"/>
</dbReference>
<feature type="transmembrane region" description="Helical" evidence="8">
    <location>
        <begin position="70"/>
        <end position="88"/>
    </location>
</feature>
<feature type="transmembrane region" description="Helical" evidence="8">
    <location>
        <begin position="276"/>
        <end position="298"/>
    </location>
</feature>
<accession>A0ABR0JQ23</accession>
<feature type="transmembrane region" description="Helical" evidence="8">
    <location>
        <begin position="24"/>
        <end position="50"/>
    </location>
</feature>
<feature type="transmembrane region" description="Helical" evidence="8">
    <location>
        <begin position="378"/>
        <end position="399"/>
    </location>
</feature>
<feature type="transmembrane region" description="Helical" evidence="8">
    <location>
        <begin position="342"/>
        <end position="366"/>
    </location>
</feature>
<evidence type="ECO:0000256" key="2">
    <source>
        <dbReference type="ARBA" id="ARBA00010992"/>
    </source>
</evidence>
<protein>
    <recommendedName>
        <fullName evidence="9">Major facilitator superfamily (MFS) profile domain-containing protein</fullName>
    </recommendedName>
</protein>
<dbReference type="PANTHER" id="PTHR48022">
    <property type="entry name" value="PLASTIDIC GLUCOSE TRANSPORTER 4"/>
    <property type="match status" value="1"/>
</dbReference>
<feature type="transmembrane region" description="Helical" evidence="8">
    <location>
        <begin position="155"/>
        <end position="178"/>
    </location>
</feature>
<evidence type="ECO:0000256" key="6">
    <source>
        <dbReference type="ARBA" id="ARBA00023136"/>
    </source>
</evidence>
<keyword evidence="6 8" id="KW-0472">Membrane</keyword>
<dbReference type="Proteomes" id="UP001345691">
    <property type="component" value="Unassembled WGS sequence"/>
</dbReference>
<dbReference type="InterPro" id="IPR003663">
    <property type="entry name" value="Sugar/inositol_transpt"/>
</dbReference>
<comment type="caution">
    <text evidence="10">The sequence shown here is derived from an EMBL/GenBank/DDBJ whole genome shotgun (WGS) entry which is preliminary data.</text>
</comment>
<evidence type="ECO:0000256" key="7">
    <source>
        <dbReference type="RuleBase" id="RU003346"/>
    </source>
</evidence>
<evidence type="ECO:0000256" key="4">
    <source>
        <dbReference type="ARBA" id="ARBA00022692"/>
    </source>
</evidence>
<dbReference type="EMBL" id="JAVRRF010000001">
    <property type="protein sequence ID" value="KAK5068053.1"/>
    <property type="molecule type" value="Genomic_DNA"/>
</dbReference>
<dbReference type="PROSITE" id="PS50850">
    <property type="entry name" value="MFS"/>
    <property type="match status" value="1"/>
</dbReference>
<dbReference type="SUPFAM" id="SSF103473">
    <property type="entry name" value="MFS general substrate transporter"/>
    <property type="match status" value="1"/>
</dbReference>
<dbReference type="InterPro" id="IPR050360">
    <property type="entry name" value="MFS_Sugar_Transporters"/>
</dbReference>
<reference evidence="10 11" key="1">
    <citation type="submission" date="2023-08" db="EMBL/GenBank/DDBJ databases">
        <title>Black Yeasts Isolated from many extreme environments.</title>
        <authorList>
            <person name="Coleine C."/>
            <person name="Stajich J.E."/>
            <person name="Selbmann L."/>
        </authorList>
    </citation>
    <scope>NUCLEOTIDE SEQUENCE [LARGE SCALE GENOMIC DNA]</scope>
    <source>
        <strain evidence="10 11">CCFEE 6328</strain>
    </source>
</reference>
<evidence type="ECO:0000313" key="11">
    <source>
        <dbReference type="Proteomes" id="UP001345691"/>
    </source>
</evidence>
<dbReference type="PROSITE" id="PS00217">
    <property type="entry name" value="SUGAR_TRANSPORT_2"/>
    <property type="match status" value="1"/>
</dbReference>
<sequence>MFSAHHTQADGFAVSAAKGNRYNFMVVFFAALGSFTYGFNSAIVGTVFGLPSFFDYFNISLTGPNATKGNQYIGGGGLIGSLCLHWLINKYGRRPIIQVLCVVAVISAILQGAAVHIAMFLVGRFFNGLGVGAIDVAVPLYQSELSPAKQRGRMVGSHGFLVVCGYAGAGWTGLWCYFVKDPSIQWRVCLTLQVVAPALLLIGSPWLPESPRWLASKGRNNEALEILRRLHTGGAHDSDMAAREEFYQISKQIELESTGNTTMWGMFLKPSYRKRVLTGMFVQFLAQSTGVLVVNNYLILLLQNLGLSGWVPLLLYAVYDSWAAFMNFINSLLLDRIGRVRILTIGLIGCGVMMILETAMVANFAGSNNRAGNAMGVLFLYLFVTFYGGSLDAGSYVYCAEIFPTSIRAQGLGMSVASLFASTLLYTEVAPTAFQKIGWKYYLVFIIVPLVGVGFLAMLAPETKNLTLEEIAAKFGDAVAVDISHLSEEQRRRLDERLAATDDGLVLAGDEADGQKVDIAHSEKHA</sequence>
<dbReference type="PRINTS" id="PR00171">
    <property type="entry name" value="SUGRTRNSPORT"/>
</dbReference>
<keyword evidence="3 7" id="KW-0813">Transport</keyword>
<comment type="similarity">
    <text evidence="2 7">Belongs to the major facilitator superfamily. Sugar transporter (TC 2.A.1.1) family.</text>
</comment>
<dbReference type="InterPro" id="IPR020846">
    <property type="entry name" value="MFS_dom"/>
</dbReference>
<evidence type="ECO:0000256" key="8">
    <source>
        <dbReference type="SAM" id="Phobius"/>
    </source>
</evidence>
<evidence type="ECO:0000256" key="3">
    <source>
        <dbReference type="ARBA" id="ARBA00022448"/>
    </source>
</evidence>
<comment type="subcellular location">
    <subcellularLocation>
        <location evidence="1">Membrane</location>
        <topology evidence="1">Multi-pass membrane protein</topology>
    </subcellularLocation>
</comment>
<evidence type="ECO:0000313" key="10">
    <source>
        <dbReference type="EMBL" id="KAK5068053.1"/>
    </source>
</evidence>
<feature type="transmembrane region" description="Helical" evidence="8">
    <location>
        <begin position="100"/>
        <end position="119"/>
    </location>
</feature>
<gene>
    <name evidence="10" type="ORF">LTR69_000171</name>
</gene>